<evidence type="ECO:0000313" key="5">
    <source>
        <dbReference type="EMBL" id="SAL95570.1"/>
    </source>
</evidence>
<name>A0A168KW29_ABSGL</name>
<proteinExistence type="predicted"/>
<dbReference type="PROSITE" id="PS50102">
    <property type="entry name" value="RRM"/>
    <property type="match status" value="3"/>
</dbReference>
<protein>
    <recommendedName>
        <fullName evidence="4">RRM domain-containing protein</fullName>
    </recommendedName>
</protein>
<dbReference type="STRING" id="4829.A0A168KW29"/>
<gene>
    <name evidence="5" type="primary">ABSGL_00899.1 scaffold 958</name>
</gene>
<evidence type="ECO:0000256" key="3">
    <source>
        <dbReference type="SAM" id="MobiDB-lite"/>
    </source>
</evidence>
<keyword evidence="6" id="KW-1185">Reference proteome</keyword>
<evidence type="ECO:0000256" key="2">
    <source>
        <dbReference type="PROSITE-ProRule" id="PRU00176"/>
    </source>
</evidence>
<dbReference type="InterPro" id="IPR000504">
    <property type="entry name" value="RRM_dom"/>
</dbReference>
<feature type="domain" description="RRM" evidence="4">
    <location>
        <begin position="85"/>
        <end position="162"/>
    </location>
</feature>
<dbReference type="PANTHER" id="PTHR47640">
    <property type="entry name" value="TRNA SELENOCYSTEINE 1-ASSOCIATED PROTEIN 1-RELATED-RELATED"/>
    <property type="match status" value="1"/>
</dbReference>
<feature type="region of interest" description="Disordered" evidence="3">
    <location>
        <begin position="170"/>
        <end position="207"/>
    </location>
</feature>
<dbReference type="GO" id="GO:0003729">
    <property type="term" value="F:mRNA binding"/>
    <property type="evidence" value="ECO:0007669"/>
    <property type="project" value="InterPro"/>
</dbReference>
<organism evidence="5">
    <name type="scientific">Absidia glauca</name>
    <name type="common">Pin mould</name>
    <dbReference type="NCBI Taxonomy" id="4829"/>
    <lineage>
        <taxon>Eukaryota</taxon>
        <taxon>Fungi</taxon>
        <taxon>Fungi incertae sedis</taxon>
        <taxon>Mucoromycota</taxon>
        <taxon>Mucoromycotina</taxon>
        <taxon>Mucoromycetes</taxon>
        <taxon>Mucorales</taxon>
        <taxon>Cunninghamellaceae</taxon>
        <taxon>Absidia</taxon>
    </lineage>
</organism>
<reference evidence="5" key="1">
    <citation type="submission" date="2016-04" db="EMBL/GenBank/DDBJ databases">
        <authorList>
            <person name="Evans L.H."/>
            <person name="Alamgir A."/>
            <person name="Owens N."/>
            <person name="Weber N.D."/>
            <person name="Virtaneva K."/>
            <person name="Barbian K."/>
            <person name="Babar A."/>
            <person name="Rosenke K."/>
        </authorList>
    </citation>
    <scope>NUCLEOTIDE SEQUENCE [LARGE SCALE GENOMIC DNA]</scope>
    <source>
        <strain evidence="5">CBS 101.48</strain>
    </source>
</reference>
<dbReference type="OrthoDB" id="8093034at2759"/>
<sequence>MPHQTATLHVTQLDDRVTETMLKEIFSMISPVNNVDIDTQQRSGLVQFNERTGAEQALHAMDGRIILGQKIHIEWAKQVKQQHYYTLLINGLTPTVTPDLLKKAFADYSPRHVEVLLDPTSPQSRYYGLIDFEHQHQAERALIEMHGHSIGSCDLHCSWANPQLLKSIATTGSAPTMGSNTPPAATTPTSQFSRPATPQTPSFMPTHPSTACRVTTNNMSYEEIFAQTPPYNTTVSVKNLPDEITEQDLIPHFQQYGYVSHITLTPDHDATIKLDTHANASTAIFALQGFDLDGRAMQLSWGTHEIDNEHPAMNYATPSSTLPAASLNAPNTSASATTNPANTSDIVQPQTNAAAYFDMLTHRPPAPVAGSPHSAGGKAGQAIHGWNQYYQTYYSAGHQSII</sequence>
<dbReference type="SMART" id="SM00360">
    <property type="entry name" value="RRM"/>
    <property type="match status" value="3"/>
</dbReference>
<evidence type="ECO:0000313" key="6">
    <source>
        <dbReference type="Proteomes" id="UP000078561"/>
    </source>
</evidence>
<dbReference type="InParanoid" id="A0A168KW29"/>
<accession>A0A168KW29</accession>
<dbReference type="InterPro" id="IPR012677">
    <property type="entry name" value="Nucleotide-bd_a/b_plait_sf"/>
</dbReference>
<feature type="domain" description="RRM" evidence="4">
    <location>
        <begin position="233"/>
        <end position="304"/>
    </location>
</feature>
<dbReference type="Gene3D" id="3.30.70.330">
    <property type="match status" value="3"/>
</dbReference>
<dbReference type="Pfam" id="PF00076">
    <property type="entry name" value="RRM_1"/>
    <property type="match status" value="3"/>
</dbReference>
<dbReference type="EMBL" id="LT550334">
    <property type="protein sequence ID" value="SAL95570.1"/>
    <property type="molecule type" value="Genomic_DNA"/>
</dbReference>
<evidence type="ECO:0000259" key="4">
    <source>
        <dbReference type="PROSITE" id="PS50102"/>
    </source>
</evidence>
<dbReference type="SUPFAM" id="SSF54928">
    <property type="entry name" value="RNA-binding domain, RBD"/>
    <property type="match status" value="3"/>
</dbReference>
<dbReference type="AlphaFoldDB" id="A0A168KW29"/>
<dbReference type="Proteomes" id="UP000078561">
    <property type="component" value="Unassembled WGS sequence"/>
</dbReference>
<feature type="compositionally biased region" description="Polar residues" evidence="3">
    <location>
        <begin position="170"/>
        <end position="180"/>
    </location>
</feature>
<feature type="compositionally biased region" description="Polar residues" evidence="3">
    <location>
        <begin position="190"/>
        <end position="207"/>
    </location>
</feature>
<dbReference type="InterPro" id="IPR050825">
    <property type="entry name" value="RBM42_RBP45_47-like"/>
</dbReference>
<feature type="domain" description="RRM" evidence="4">
    <location>
        <begin position="6"/>
        <end position="78"/>
    </location>
</feature>
<dbReference type="OMA" id="LFQNFGE"/>
<dbReference type="InterPro" id="IPR035979">
    <property type="entry name" value="RBD_domain_sf"/>
</dbReference>
<dbReference type="PANTHER" id="PTHR47640:SF5">
    <property type="entry name" value="RRM DOMAIN-CONTAINING PROTEIN"/>
    <property type="match status" value="1"/>
</dbReference>
<evidence type="ECO:0000256" key="1">
    <source>
        <dbReference type="ARBA" id="ARBA00022884"/>
    </source>
</evidence>
<keyword evidence="1 2" id="KW-0694">RNA-binding</keyword>